<dbReference type="PROSITE" id="PS50983">
    <property type="entry name" value="FE_B12_PBP"/>
    <property type="match status" value="1"/>
</dbReference>
<dbReference type="PANTHER" id="PTHR30535:SF33">
    <property type="entry name" value="PERIPLASMIC BINDING PROTEIN"/>
    <property type="match status" value="1"/>
</dbReference>
<name>A0A7W6BE19_9SPHN</name>
<feature type="domain" description="Fe/B12 periplasmic-binding" evidence="1">
    <location>
        <begin position="56"/>
        <end position="331"/>
    </location>
</feature>
<evidence type="ECO:0000313" key="3">
    <source>
        <dbReference type="Proteomes" id="UP000571950"/>
    </source>
</evidence>
<proteinExistence type="predicted"/>
<sequence>MKPWHFGPVLIVLALLLAGGLLLRGGVSSAPVAATGNFEFRDDLGRSVTVGKPLRRVAIFNRYDVEFVRAIAGTQVIAGVDAGTAKERAYWPGLEKTAIIGQGQSNPNYDAIAALRPDLVLIPRNGSWAEAERVLQPLGIPVAVLTAWDVLKHEENVTLLGRLFERPEEAAELNRFYRHWRDLLEERLKGVRRKRVYMEEVADYRTLLPGSGWHDMIETGGGLNIFRDVMITGENKARGNVQGFTVDPEQVIARSPEVIVKLQPGQYAPHPRDFSRAVLTGIATRPGFATLPAVRDGQVYHMSYYLAGGCSKIIGALQIAKWLYPDRFRDVDPEAVMAQWLIRFQHVPAQSGYSARLTDGAS</sequence>
<comment type="caution">
    <text evidence="2">The sequence shown here is derived from an EMBL/GenBank/DDBJ whole genome shotgun (WGS) entry which is preliminary data.</text>
</comment>
<accession>A0A7W6BE19</accession>
<dbReference type="InterPro" id="IPR050902">
    <property type="entry name" value="ABC_Transporter_SBP"/>
</dbReference>
<protein>
    <submittedName>
        <fullName evidence="2">Iron complex transport system substrate-binding protein</fullName>
    </submittedName>
</protein>
<gene>
    <name evidence="2" type="ORF">GGR43_000891</name>
</gene>
<keyword evidence="3" id="KW-1185">Reference proteome</keyword>
<dbReference type="AlphaFoldDB" id="A0A7W6BE19"/>
<organism evidence="2 3">
    <name type="scientific">Sphingobium jiangsuense</name>
    <dbReference type="NCBI Taxonomy" id="870476"/>
    <lineage>
        <taxon>Bacteria</taxon>
        <taxon>Pseudomonadati</taxon>
        <taxon>Pseudomonadota</taxon>
        <taxon>Alphaproteobacteria</taxon>
        <taxon>Sphingomonadales</taxon>
        <taxon>Sphingomonadaceae</taxon>
        <taxon>Sphingobium</taxon>
    </lineage>
</organism>
<reference evidence="2 3" key="1">
    <citation type="submission" date="2020-08" db="EMBL/GenBank/DDBJ databases">
        <title>Genomic Encyclopedia of Type Strains, Phase IV (KMG-IV): sequencing the most valuable type-strain genomes for metagenomic binning, comparative biology and taxonomic classification.</title>
        <authorList>
            <person name="Goeker M."/>
        </authorList>
    </citation>
    <scope>NUCLEOTIDE SEQUENCE [LARGE SCALE GENOMIC DNA]</scope>
    <source>
        <strain evidence="2 3">DSM 26189</strain>
    </source>
</reference>
<dbReference type="PANTHER" id="PTHR30535">
    <property type="entry name" value="VITAMIN B12-BINDING PROTEIN"/>
    <property type="match status" value="1"/>
</dbReference>
<dbReference type="Gene3D" id="3.40.50.1980">
    <property type="entry name" value="Nitrogenase molybdenum iron protein domain"/>
    <property type="match status" value="2"/>
</dbReference>
<dbReference type="InterPro" id="IPR002491">
    <property type="entry name" value="ABC_transptr_periplasmic_BD"/>
</dbReference>
<dbReference type="RefSeq" id="WP_188070731.1">
    <property type="nucleotide sequence ID" value="NZ_BSPS01000050.1"/>
</dbReference>
<evidence type="ECO:0000259" key="1">
    <source>
        <dbReference type="PROSITE" id="PS50983"/>
    </source>
</evidence>
<dbReference type="EMBL" id="JACIDT010000002">
    <property type="protein sequence ID" value="MBB3925190.1"/>
    <property type="molecule type" value="Genomic_DNA"/>
</dbReference>
<dbReference type="Proteomes" id="UP000571950">
    <property type="component" value="Unassembled WGS sequence"/>
</dbReference>
<dbReference type="SUPFAM" id="SSF53807">
    <property type="entry name" value="Helical backbone' metal receptor"/>
    <property type="match status" value="1"/>
</dbReference>
<dbReference type="Pfam" id="PF01497">
    <property type="entry name" value="Peripla_BP_2"/>
    <property type="match status" value="1"/>
</dbReference>
<evidence type="ECO:0000313" key="2">
    <source>
        <dbReference type="EMBL" id="MBB3925190.1"/>
    </source>
</evidence>